<keyword evidence="1" id="KW-0812">Transmembrane</keyword>
<feature type="transmembrane region" description="Helical" evidence="1">
    <location>
        <begin position="91"/>
        <end position="121"/>
    </location>
</feature>
<feature type="transmembrane region" description="Helical" evidence="1">
    <location>
        <begin position="262"/>
        <end position="281"/>
    </location>
</feature>
<dbReference type="RefSeq" id="WP_058482201.1">
    <property type="nucleotide sequence ID" value="NZ_CAAAII010000008.1"/>
</dbReference>
<organism evidence="2 3">
    <name type="scientific">Legionella spiritensis</name>
    <dbReference type="NCBI Taxonomy" id="452"/>
    <lineage>
        <taxon>Bacteria</taxon>
        <taxon>Pseudomonadati</taxon>
        <taxon>Pseudomonadota</taxon>
        <taxon>Gammaproteobacteria</taxon>
        <taxon>Legionellales</taxon>
        <taxon>Legionellaceae</taxon>
        <taxon>Legionella</taxon>
    </lineage>
</organism>
<sequence>MRKHWFFISLLALAFGYLLILQVAAIWDFTIDDMYITLRYARNWAHGDGLLWNIGEEPVEGYSNFSFLIIAAAAIRIGLDPVIVLKSMGVVGLVFATGALYFLSRLWVSVWLAFIPCLWLLLYNGEIIWSVSGLETTVYQAFLAMGLLCLLMGVGYRFVPSGRRASQRRYAISAGFLFFLAALTRPEAPAVVAVFYGVALFDSSPVSKRSASLEVWVSGLVFAVLFLPYFLWRWHYYGYLLPNPVYCKGFGSGDRFVLDIEYLQLAWPFLLLTLPAILRSAGRRHYYFWLPSVVYLLLLIGADSVVAFANRLFLPAFLLLLPLSVAGLNGLVCKFIAEKGPVYTFAMALAVFWVSFFFIPKTGLAGFRFFTENPRAGETLRTEVARWLHDNIPASHDILLADSGMIPYLGSHRYIDSYCLNNKKMVTLPEANRYLLFCEQILAEKPDVIILTALVENKKTIYTPTDRCLHHKLIKNQAYRLQASFKTGDRRSFYQYEIYTPSR</sequence>
<comment type="caution">
    <text evidence="2">The sequence shown here is derived from an EMBL/GenBank/DDBJ whole genome shotgun (WGS) entry which is preliminary data.</text>
</comment>
<feature type="transmembrane region" description="Helical" evidence="1">
    <location>
        <begin position="343"/>
        <end position="359"/>
    </location>
</feature>
<evidence type="ECO:0000313" key="2">
    <source>
        <dbReference type="EMBL" id="KTD66197.1"/>
    </source>
</evidence>
<gene>
    <name evidence="2" type="ORF">Lspi_0260</name>
</gene>
<protein>
    <submittedName>
        <fullName evidence="2">LphB</fullName>
    </submittedName>
</protein>
<dbReference type="Proteomes" id="UP000054877">
    <property type="component" value="Unassembled WGS sequence"/>
</dbReference>
<dbReference type="PATRIC" id="fig|452.5.peg.286"/>
<proteinExistence type="predicted"/>
<feature type="transmembrane region" description="Helical" evidence="1">
    <location>
        <begin position="141"/>
        <end position="159"/>
    </location>
</feature>
<name>A0A0W0ZAM6_LEGSP</name>
<dbReference type="OrthoDB" id="5492344at2"/>
<keyword evidence="3" id="KW-1185">Reference proteome</keyword>
<feature type="transmembrane region" description="Helical" evidence="1">
    <location>
        <begin position="213"/>
        <end position="232"/>
    </location>
</feature>
<feature type="transmembrane region" description="Helical" evidence="1">
    <location>
        <begin position="287"/>
        <end position="309"/>
    </location>
</feature>
<evidence type="ECO:0000256" key="1">
    <source>
        <dbReference type="SAM" id="Phobius"/>
    </source>
</evidence>
<feature type="transmembrane region" description="Helical" evidence="1">
    <location>
        <begin position="316"/>
        <end position="337"/>
    </location>
</feature>
<accession>A0A0W0ZAM6</accession>
<keyword evidence="1" id="KW-0472">Membrane</keyword>
<dbReference type="EMBL" id="LNYX01000002">
    <property type="protein sequence ID" value="KTD66197.1"/>
    <property type="molecule type" value="Genomic_DNA"/>
</dbReference>
<reference evidence="2 3" key="1">
    <citation type="submission" date="2015-11" db="EMBL/GenBank/DDBJ databases">
        <title>Genomic analysis of 38 Legionella species identifies large and diverse effector repertoires.</title>
        <authorList>
            <person name="Burstein D."/>
            <person name="Amaro F."/>
            <person name="Zusman T."/>
            <person name="Lifshitz Z."/>
            <person name="Cohen O."/>
            <person name="Gilbert J.A."/>
            <person name="Pupko T."/>
            <person name="Shuman H.A."/>
            <person name="Segal G."/>
        </authorList>
    </citation>
    <scope>NUCLEOTIDE SEQUENCE [LARGE SCALE GENOMIC DNA]</scope>
    <source>
        <strain evidence="2 3">Mt.St.Helens-9</strain>
    </source>
</reference>
<dbReference type="AlphaFoldDB" id="A0A0W0ZAM6"/>
<evidence type="ECO:0000313" key="3">
    <source>
        <dbReference type="Proteomes" id="UP000054877"/>
    </source>
</evidence>
<dbReference type="STRING" id="452.Lspi_0260"/>
<keyword evidence="1" id="KW-1133">Transmembrane helix</keyword>